<sequence>MDKTIPDRGPAVLAVTTATLALASILVGVRIISRHFVIRKVTWDDKVMVVAWLIAFFLSFTINLGVANGLGKPDKYISHDEWITIRRCEYVFSILYNPALAATKTSILVLYLRLARTTQVVLRCASLVTLVIVNVAGAVLTIMNIFQCSPIRASWTMDADEGAICIPLLTEFICSAPVNILTDLAILALPIPIVTRLNLPTRQTMILVSTFALGIFVTIVDVVRIYYLQEAIGDRSESLPGPGPEFGAPSGFAWNASLSIMWSAVEVNVGIACASVPMMKPLVVKLLPHILEGPGIQGVGGITGGLLAQKLFFRGLDQDAVANSRTLINVQWTYLGITLLCVLLGLVFSHLPLPEVSDLELEKSMTRLPVNPKKASKLGLQLRTASLILAVFAQYTYVGLQEANIAYFRNLLVSTPHPSRDTSNSERPPGFAS</sequence>
<dbReference type="PANTHER" id="PTHR33048:SF47">
    <property type="entry name" value="INTEGRAL MEMBRANE PROTEIN-RELATED"/>
    <property type="match status" value="1"/>
</dbReference>
<feature type="transmembrane region" description="Helical" evidence="6">
    <location>
        <begin position="380"/>
        <end position="400"/>
    </location>
</feature>
<dbReference type="AlphaFoldDB" id="A0AB34FCM8"/>
<dbReference type="Pfam" id="PF20684">
    <property type="entry name" value="Fung_rhodopsin"/>
    <property type="match status" value="1"/>
</dbReference>
<evidence type="ECO:0000256" key="4">
    <source>
        <dbReference type="ARBA" id="ARBA00023136"/>
    </source>
</evidence>
<evidence type="ECO:0000256" key="5">
    <source>
        <dbReference type="ARBA" id="ARBA00038359"/>
    </source>
</evidence>
<dbReference type="InterPro" id="IPR036259">
    <property type="entry name" value="MFS_trans_sf"/>
</dbReference>
<dbReference type="EMBL" id="JAQHRD010000019">
    <property type="protein sequence ID" value="KAJ6436576.1"/>
    <property type="molecule type" value="Genomic_DNA"/>
</dbReference>
<protein>
    <submittedName>
        <fullName evidence="8">Ferric-chelate reductase</fullName>
    </submittedName>
</protein>
<feature type="transmembrane region" description="Helical" evidence="6">
    <location>
        <begin position="124"/>
        <end position="146"/>
    </location>
</feature>
<evidence type="ECO:0000256" key="6">
    <source>
        <dbReference type="SAM" id="Phobius"/>
    </source>
</evidence>
<keyword evidence="3 6" id="KW-1133">Transmembrane helix</keyword>
<keyword evidence="2 6" id="KW-0812">Transmembrane</keyword>
<comment type="subcellular location">
    <subcellularLocation>
        <location evidence="1">Membrane</location>
        <topology evidence="1">Multi-pass membrane protein</topology>
    </subcellularLocation>
</comment>
<comment type="similarity">
    <text evidence="5">Belongs to the SAT4 family.</text>
</comment>
<gene>
    <name evidence="8" type="ORF">O9K51_10818</name>
</gene>
<evidence type="ECO:0000256" key="2">
    <source>
        <dbReference type="ARBA" id="ARBA00022692"/>
    </source>
</evidence>
<name>A0AB34FCM8_9HYPO</name>
<feature type="domain" description="Rhodopsin" evidence="7">
    <location>
        <begin position="29"/>
        <end position="284"/>
    </location>
</feature>
<dbReference type="Proteomes" id="UP001163105">
    <property type="component" value="Unassembled WGS sequence"/>
</dbReference>
<evidence type="ECO:0000256" key="3">
    <source>
        <dbReference type="ARBA" id="ARBA00022989"/>
    </source>
</evidence>
<proteinExistence type="inferred from homology"/>
<feature type="transmembrane region" description="Helical" evidence="6">
    <location>
        <begin position="90"/>
        <end position="112"/>
    </location>
</feature>
<organism evidence="8 9">
    <name type="scientific">Purpureocillium lavendulum</name>
    <dbReference type="NCBI Taxonomy" id="1247861"/>
    <lineage>
        <taxon>Eukaryota</taxon>
        <taxon>Fungi</taxon>
        <taxon>Dikarya</taxon>
        <taxon>Ascomycota</taxon>
        <taxon>Pezizomycotina</taxon>
        <taxon>Sordariomycetes</taxon>
        <taxon>Hypocreomycetidae</taxon>
        <taxon>Hypocreales</taxon>
        <taxon>Ophiocordycipitaceae</taxon>
        <taxon>Purpureocillium</taxon>
    </lineage>
</organism>
<comment type="caution">
    <text evidence="8">The sequence shown here is derived from an EMBL/GenBank/DDBJ whole genome shotgun (WGS) entry which is preliminary data.</text>
</comment>
<evidence type="ECO:0000313" key="9">
    <source>
        <dbReference type="Proteomes" id="UP001163105"/>
    </source>
</evidence>
<dbReference type="PANTHER" id="PTHR33048">
    <property type="entry name" value="PTH11-LIKE INTEGRAL MEMBRANE PROTEIN (AFU_ORTHOLOGUE AFUA_5G11245)"/>
    <property type="match status" value="1"/>
</dbReference>
<feature type="transmembrane region" description="Helical" evidence="6">
    <location>
        <begin position="206"/>
        <end position="227"/>
    </location>
</feature>
<evidence type="ECO:0000256" key="1">
    <source>
        <dbReference type="ARBA" id="ARBA00004141"/>
    </source>
</evidence>
<feature type="transmembrane region" description="Helical" evidence="6">
    <location>
        <begin position="332"/>
        <end position="351"/>
    </location>
</feature>
<dbReference type="InterPro" id="IPR049326">
    <property type="entry name" value="Rhodopsin_dom_fungi"/>
</dbReference>
<reference evidence="8" key="1">
    <citation type="submission" date="2023-01" db="EMBL/GenBank/DDBJ databases">
        <title>The growth and conidiation of Purpureocillium lavendulum are regulated by nitrogen source and histone H3K14 acetylation.</title>
        <authorList>
            <person name="Tang P."/>
            <person name="Han J."/>
            <person name="Zhang C."/>
            <person name="Tang P."/>
            <person name="Qi F."/>
            <person name="Zhang K."/>
            <person name="Liang L."/>
        </authorList>
    </citation>
    <scope>NUCLEOTIDE SEQUENCE</scope>
    <source>
        <strain evidence="8">YMF1.00683</strain>
    </source>
</reference>
<accession>A0AB34FCM8</accession>
<feature type="transmembrane region" description="Helical" evidence="6">
    <location>
        <begin position="12"/>
        <end position="29"/>
    </location>
</feature>
<dbReference type="Gene3D" id="1.20.1250.20">
    <property type="entry name" value="MFS general substrate transporter like domains"/>
    <property type="match status" value="1"/>
</dbReference>
<feature type="transmembrane region" description="Helical" evidence="6">
    <location>
        <begin position="49"/>
        <end position="70"/>
    </location>
</feature>
<dbReference type="InterPro" id="IPR052337">
    <property type="entry name" value="SAT4-like"/>
</dbReference>
<keyword evidence="9" id="KW-1185">Reference proteome</keyword>
<keyword evidence="4 6" id="KW-0472">Membrane</keyword>
<evidence type="ECO:0000313" key="8">
    <source>
        <dbReference type="EMBL" id="KAJ6436576.1"/>
    </source>
</evidence>
<evidence type="ECO:0000259" key="7">
    <source>
        <dbReference type="Pfam" id="PF20684"/>
    </source>
</evidence>
<dbReference type="GO" id="GO:0016020">
    <property type="term" value="C:membrane"/>
    <property type="evidence" value="ECO:0007669"/>
    <property type="project" value="UniProtKB-SubCell"/>
</dbReference>